<evidence type="ECO:0000259" key="4">
    <source>
        <dbReference type="PROSITE" id="PS51379"/>
    </source>
</evidence>
<dbReference type="STRING" id="698762.SAMN00808754_0039"/>
<keyword evidence="3" id="KW-0411">Iron-sulfur</keyword>
<evidence type="ECO:0000313" key="6">
    <source>
        <dbReference type="Proteomes" id="UP000192569"/>
    </source>
</evidence>
<dbReference type="Pfam" id="PF12838">
    <property type="entry name" value="Fer4_7"/>
    <property type="match status" value="1"/>
</dbReference>
<feature type="domain" description="4Fe-4S ferredoxin-type" evidence="4">
    <location>
        <begin position="38"/>
        <end position="67"/>
    </location>
</feature>
<sequence length="67" mass="7313">MQRVIFDEERCKGCGLCQEACPKGLISMASRINTKGFHPATVQDASQCTGCALCARMCPDVAIEVYR</sequence>
<protein>
    <submittedName>
        <fullName evidence="5">2-oxoglutarate ferredoxin oxidoreductase, delta subunit</fullName>
    </submittedName>
</protein>
<dbReference type="RefSeq" id="WP_084662957.1">
    <property type="nucleotide sequence ID" value="NZ_LT838272.1"/>
</dbReference>
<dbReference type="PROSITE" id="PS51379">
    <property type="entry name" value="4FE4S_FER_2"/>
    <property type="match status" value="2"/>
</dbReference>
<name>A0A1W1V6M0_9FIRM</name>
<dbReference type="GO" id="GO:0051536">
    <property type="term" value="F:iron-sulfur cluster binding"/>
    <property type="evidence" value="ECO:0007669"/>
    <property type="project" value="UniProtKB-KW"/>
</dbReference>
<dbReference type="PANTHER" id="PTHR43122:SF2">
    <property type="entry name" value="FERREDOXIN SUBUNIT OF PYRUVATE:FLAVODOXIN OXIDOREDUCTASE"/>
    <property type="match status" value="1"/>
</dbReference>
<evidence type="ECO:0000256" key="3">
    <source>
        <dbReference type="ARBA" id="ARBA00023014"/>
    </source>
</evidence>
<feature type="domain" description="4Fe-4S ferredoxin-type" evidence="4">
    <location>
        <begin position="2"/>
        <end position="31"/>
    </location>
</feature>
<dbReference type="InterPro" id="IPR017896">
    <property type="entry name" value="4Fe4S_Fe-S-bd"/>
</dbReference>
<dbReference type="GO" id="GO:0046872">
    <property type="term" value="F:metal ion binding"/>
    <property type="evidence" value="ECO:0007669"/>
    <property type="project" value="UniProtKB-KW"/>
</dbReference>
<dbReference type="PROSITE" id="PS00198">
    <property type="entry name" value="4FE4S_FER_1"/>
    <property type="match status" value="2"/>
</dbReference>
<dbReference type="Gene3D" id="3.30.70.20">
    <property type="match status" value="1"/>
</dbReference>
<evidence type="ECO:0000256" key="1">
    <source>
        <dbReference type="ARBA" id="ARBA00022723"/>
    </source>
</evidence>
<evidence type="ECO:0000256" key="2">
    <source>
        <dbReference type="ARBA" id="ARBA00023004"/>
    </source>
</evidence>
<accession>A0A1W1V6M0</accession>
<dbReference type="OrthoDB" id="9803192at2"/>
<keyword evidence="6" id="KW-1185">Reference proteome</keyword>
<dbReference type="Proteomes" id="UP000192569">
    <property type="component" value="Chromosome I"/>
</dbReference>
<reference evidence="5 6" key="1">
    <citation type="submission" date="2017-04" db="EMBL/GenBank/DDBJ databases">
        <authorList>
            <person name="Afonso C.L."/>
            <person name="Miller P.J."/>
            <person name="Scott M.A."/>
            <person name="Spackman E."/>
            <person name="Goraichik I."/>
            <person name="Dimitrov K.M."/>
            <person name="Suarez D.L."/>
            <person name="Swayne D.E."/>
        </authorList>
    </citation>
    <scope>NUCLEOTIDE SEQUENCE [LARGE SCALE GENOMIC DNA]</scope>
    <source>
        <strain evidence="5 6">ToBE</strain>
    </source>
</reference>
<dbReference type="EMBL" id="LT838272">
    <property type="protein sequence ID" value="SMB88701.1"/>
    <property type="molecule type" value="Genomic_DNA"/>
</dbReference>
<dbReference type="SUPFAM" id="SSF54862">
    <property type="entry name" value="4Fe-4S ferredoxins"/>
    <property type="match status" value="1"/>
</dbReference>
<dbReference type="AlphaFoldDB" id="A0A1W1V6M0"/>
<keyword evidence="2" id="KW-0408">Iron</keyword>
<organism evidence="5 6">
    <name type="scientific">Thermanaeromonas toyohensis ToBE</name>
    <dbReference type="NCBI Taxonomy" id="698762"/>
    <lineage>
        <taxon>Bacteria</taxon>
        <taxon>Bacillati</taxon>
        <taxon>Bacillota</taxon>
        <taxon>Clostridia</taxon>
        <taxon>Neomoorellales</taxon>
        <taxon>Neomoorellaceae</taxon>
        <taxon>Thermanaeromonas</taxon>
    </lineage>
</organism>
<keyword evidence="1" id="KW-0479">Metal-binding</keyword>
<evidence type="ECO:0000313" key="5">
    <source>
        <dbReference type="EMBL" id="SMB88701.1"/>
    </source>
</evidence>
<gene>
    <name evidence="5" type="ORF">SAMN00808754_0039</name>
</gene>
<dbReference type="PANTHER" id="PTHR43122">
    <property type="entry name" value="FERREDOXIN SUBUNIT OF PYRUVATE:FLAVODOXIN OXIDOREDUCTASE-RELATED"/>
    <property type="match status" value="1"/>
</dbReference>
<dbReference type="InterPro" id="IPR017900">
    <property type="entry name" value="4Fe4S_Fe_S_CS"/>
</dbReference>
<proteinExistence type="predicted"/>